<protein>
    <recommendedName>
        <fullName evidence="4">J domain-containing protein</fullName>
    </recommendedName>
</protein>
<dbReference type="InterPro" id="IPR036869">
    <property type="entry name" value="J_dom_sf"/>
</dbReference>
<dbReference type="RefSeq" id="WP_034294737.1">
    <property type="nucleotide sequence ID" value="NZ_CP091519.2"/>
</dbReference>
<reference evidence="2 3" key="1">
    <citation type="submission" date="2018-06" db="EMBL/GenBank/DDBJ databases">
        <authorList>
            <consortium name="Pathogen Informatics"/>
            <person name="Doyle S."/>
        </authorList>
    </citation>
    <scope>NUCLEOTIDE SEQUENCE [LARGE SCALE GENOMIC DNA]</scope>
    <source>
        <strain evidence="2 3">NCTC10283</strain>
    </source>
</reference>
<name>A0A376BW81_9NEIS</name>
<gene>
    <name evidence="2" type="ORF">NCTC10283_02623</name>
</gene>
<proteinExistence type="predicted"/>
<feature type="region of interest" description="Disordered" evidence="1">
    <location>
        <begin position="67"/>
        <end position="91"/>
    </location>
</feature>
<evidence type="ECO:0000313" key="2">
    <source>
        <dbReference type="EMBL" id="SSY81058.1"/>
    </source>
</evidence>
<feature type="compositionally biased region" description="Polar residues" evidence="1">
    <location>
        <begin position="145"/>
        <end position="181"/>
    </location>
</feature>
<dbReference type="SUPFAM" id="SSF46565">
    <property type="entry name" value="Chaperone J-domain"/>
    <property type="match status" value="1"/>
</dbReference>
<evidence type="ECO:0008006" key="4">
    <source>
        <dbReference type="Google" id="ProtNLM"/>
    </source>
</evidence>
<evidence type="ECO:0000313" key="3">
    <source>
        <dbReference type="Proteomes" id="UP000254209"/>
    </source>
</evidence>
<feature type="region of interest" description="Disordered" evidence="1">
    <location>
        <begin position="134"/>
        <end position="181"/>
    </location>
</feature>
<dbReference type="EMBL" id="UFSO01000003">
    <property type="protein sequence ID" value="SSY81058.1"/>
    <property type="molecule type" value="Genomic_DNA"/>
</dbReference>
<accession>A0A376BW81</accession>
<dbReference type="OrthoDB" id="8614125at2"/>
<evidence type="ECO:0000256" key="1">
    <source>
        <dbReference type="SAM" id="MobiDB-lite"/>
    </source>
</evidence>
<keyword evidence="3" id="KW-1185">Reference proteome</keyword>
<organism evidence="2 3">
    <name type="scientific">Alysiella crassa</name>
    <dbReference type="NCBI Taxonomy" id="153491"/>
    <lineage>
        <taxon>Bacteria</taxon>
        <taxon>Pseudomonadati</taxon>
        <taxon>Pseudomonadota</taxon>
        <taxon>Betaproteobacteria</taxon>
        <taxon>Neisseriales</taxon>
        <taxon>Neisseriaceae</taxon>
        <taxon>Alysiella</taxon>
    </lineage>
</organism>
<feature type="compositionally biased region" description="Basic and acidic residues" evidence="1">
    <location>
        <begin position="71"/>
        <end position="91"/>
    </location>
</feature>
<sequence length="303" mass="34562">MINLYEKLGILPTATTHEIQNAIRKAASSQSLTLQELQKCKEWLLNPEMRERYTVKLKIEQPDFFVQPTESQKKESKGKNKQQSHESDEKSNQKLWHIALVGFSCFVIGWFAGREYLKYEIKGAMQEAFAPLTEKKEQPVKKNESNPTPKKSNAVSDSKWPTTWNYTTSNDEMRGTSNESAGISSLNEENLEFPYGRTRLAFVISNKGQGGVGFFTSTNAQFKCNDEFKNGHAVCKIAVKFDNNPIEYIDVIKKMDSDILVMDDSYSATFINNVRSAKKLMVEVPIFQNGSKQFSFDINGFKW</sequence>
<dbReference type="Proteomes" id="UP000254209">
    <property type="component" value="Unassembled WGS sequence"/>
</dbReference>
<feature type="compositionally biased region" description="Basic and acidic residues" evidence="1">
    <location>
        <begin position="134"/>
        <end position="144"/>
    </location>
</feature>
<dbReference type="AlphaFoldDB" id="A0A376BW81"/>